<dbReference type="AlphaFoldDB" id="A0A0K8QPM0"/>
<gene>
    <name evidence="4" type="ORF">MBSD_0389</name>
    <name evidence="5" type="ORF">MBSD_n2159</name>
</gene>
<dbReference type="HOGENOM" id="CLU_046737_8_5_6"/>
<sequence length="147" mass="16828">MTQLARWNPFKTLSRIEPSLDIEDMFRGFGTQPFWREMEPTPDMRMDVIENDKAYRVHAEIPGVKKEDIEVSVDGNRVTISAEVKREAEKKGETEVRQERYYGKVTRGFTLPNEVDTAKVEAHYDNGVLSLTLPKKGNGQGRRIAVS</sequence>
<keyword evidence="6" id="KW-1185">Reference proteome</keyword>
<proteinExistence type="inferred from homology"/>
<organism evidence="5">
    <name type="scientific">Mizugakiibacter sediminis</name>
    <dbReference type="NCBI Taxonomy" id="1475481"/>
    <lineage>
        <taxon>Bacteria</taxon>
        <taxon>Pseudomonadati</taxon>
        <taxon>Pseudomonadota</taxon>
        <taxon>Gammaproteobacteria</taxon>
        <taxon>Lysobacterales</taxon>
        <taxon>Rhodanobacteraceae</taxon>
        <taxon>Mizugakiibacter</taxon>
    </lineage>
</organism>
<dbReference type="EMBL" id="DF970238">
    <property type="protein sequence ID" value="GAP66844.1"/>
    <property type="molecule type" value="Genomic_DNA"/>
</dbReference>
<dbReference type="Pfam" id="PF00011">
    <property type="entry name" value="HSP20"/>
    <property type="match status" value="1"/>
</dbReference>
<dbReference type="RefSeq" id="WP_062537427.1">
    <property type="nucleotide sequence ID" value="NZ_DF970238.1"/>
</dbReference>
<evidence type="ECO:0000256" key="1">
    <source>
        <dbReference type="PROSITE-ProRule" id="PRU00285"/>
    </source>
</evidence>
<dbReference type="Gene3D" id="2.60.40.790">
    <property type="match status" value="1"/>
</dbReference>
<dbReference type="OrthoDB" id="9792695at2"/>
<dbReference type="PROSITE" id="PS01031">
    <property type="entry name" value="SHSP"/>
    <property type="match status" value="1"/>
</dbReference>
<evidence type="ECO:0000259" key="3">
    <source>
        <dbReference type="PROSITE" id="PS01031"/>
    </source>
</evidence>
<reference evidence="4" key="1">
    <citation type="submission" date="2015-03" db="EMBL/GenBank/DDBJ databases">
        <title>Draft genome sequence of Mizugakiibacter sediminis skMP5.</title>
        <authorList>
            <person name="Watanabe T."/>
            <person name="Kojima H."/>
            <person name="Fukui M."/>
        </authorList>
    </citation>
    <scope>NUCLEOTIDE SEQUENCE</scope>
    <source>
        <strain evidence="4">SkMP5</strain>
    </source>
</reference>
<dbReference type="InterPro" id="IPR002068">
    <property type="entry name" value="A-crystallin/Hsp20_dom"/>
</dbReference>
<evidence type="ECO:0000313" key="4">
    <source>
        <dbReference type="EMBL" id="GAN43876.1"/>
    </source>
</evidence>
<evidence type="ECO:0000313" key="5">
    <source>
        <dbReference type="EMBL" id="GAP66844.1"/>
    </source>
</evidence>
<dbReference type="STRING" id="1475481.GCA_000953855_02208"/>
<feature type="domain" description="SHSP" evidence="3">
    <location>
        <begin position="37"/>
        <end position="147"/>
    </location>
</feature>
<protein>
    <submittedName>
        <fullName evidence="5">HSP20/alpha crystallin family protein</fullName>
    </submittedName>
    <submittedName>
        <fullName evidence="4">Heat-shock protein Hsp20</fullName>
    </submittedName>
</protein>
<evidence type="ECO:0000313" key="6">
    <source>
        <dbReference type="Proteomes" id="UP000253740"/>
    </source>
</evidence>
<comment type="similarity">
    <text evidence="1 2">Belongs to the small heat shock protein (HSP20) family.</text>
</comment>
<dbReference type="EMBL" id="DF952378">
    <property type="protein sequence ID" value="GAN43876.1"/>
    <property type="molecule type" value="Genomic_DNA"/>
</dbReference>
<dbReference type="PANTHER" id="PTHR11527">
    <property type="entry name" value="HEAT-SHOCK PROTEIN 20 FAMILY MEMBER"/>
    <property type="match status" value="1"/>
</dbReference>
<reference evidence="5" key="2">
    <citation type="submission" date="2015-08" db="EMBL/GenBank/DDBJ databases">
        <title>Complete DNA Sequence of Pseudomonas syringae pv. actinidiae, the Causal Agent of Kiwifruit Canker Disease.</title>
        <authorList>
            <person name="Rikkerink E.H.A."/>
            <person name="Fineran P.C."/>
        </authorList>
    </citation>
    <scope>NUCLEOTIDE SEQUENCE</scope>
    <source>
        <strain evidence="5">SkMP5</strain>
    </source>
</reference>
<accession>A0A0K8QPM0</accession>
<dbReference type="Proteomes" id="UP000253740">
    <property type="component" value="Unassembled WGS sequence"/>
</dbReference>
<dbReference type="CDD" id="cd06464">
    <property type="entry name" value="ACD_sHsps-like"/>
    <property type="match status" value="1"/>
</dbReference>
<evidence type="ECO:0000256" key="2">
    <source>
        <dbReference type="RuleBase" id="RU003616"/>
    </source>
</evidence>
<name>A0A0K8QPM0_9GAMM</name>
<dbReference type="SUPFAM" id="SSF49764">
    <property type="entry name" value="HSP20-like chaperones"/>
    <property type="match status" value="1"/>
</dbReference>
<dbReference type="InterPro" id="IPR031107">
    <property type="entry name" value="Small_HSP"/>
</dbReference>
<dbReference type="InterPro" id="IPR008978">
    <property type="entry name" value="HSP20-like_chaperone"/>
</dbReference>